<dbReference type="SUPFAM" id="SSF50685">
    <property type="entry name" value="Barwin-like endoglucanases"/>
    <property type="match status" value="1"/>
</dbReference>
<evidence type="ECO:0000259" key="4">
    <source>
        <dbReference type="PROSITE" id="PS51782"/>
    </source>
</evidence>
<dbReference type="Gene3D" id="3.10.350.10">
    <property type="entry name" value="LysM domain"/>
    <property type="match status" value="2"/>
</dbReference>
<dbReference type="PANTHER" id="PTHR39160">
    <property type="entry name" value="CELL WALL-BINDING PROTEIN YOCH"/>
    <property type="match status" value="1"/>
</dbReference>
<feature type="compositionally biased region" description="Basic and acidic residues" evidence="2">
    <location>
        <begin position="157"/>
        <end position="166"/>
    </location>
</feature>
<dbReference type="PROSITE" id="PS51782">
    <property type="entry name" value="LYSM"/>
    <property type="match status" value="2"/>
</dbReference>
<accession>A0ABY4JNZ0</accession>
<feature type="compositionally biased region" description="Low complexity" evidence="2">
    <location>
        <begin position="138"/>
        <end position="153"/>
    </location>
</feature>
<reference evidence="5 6" key="1">
    <citation type="submission" date="2022-04" db="EMBL/GenBank/DDBJ databases">
        <title>Mechanism of arsenic methylation and mitigation arsenic toxicity by Bacillus sp. LH14 from an Arsenic-Contaminated Paddy Soil.</title>
        <authorList>
            <person name="Wang D."/>
        </authorList>
    </citation>
    <scope>NUCLEOTIDE SEQUENCE [LARGE SCALE GENOMIC DNA]</scope>
    <source>
        <strain evidence="5 6">LH14</strain>
    </source>
</reference>
<feature type="compositionally biased region" description="Basic and acidic residues" evidence="2">
    <location>
        <begin position="213"/>
        <end position="224"/>
    </location>
</feature>
<feature type="chain" id="PRO_5045385809" evidence="3">
    <location>
        <begin position="27"/>
        <end position="328"/>
    </location>
</feature>
<name>A0ABY4JNZ0_9BACI</name>
<dbReference type="InterPro" id="IPR018392">
    <property type="entry name" value="LysM"/>
</dbReference>
<dbReference type="InterPro" id="IPR051933">
    <property type="entry name" value="Resuscitation_pf_RpfB"/>
</dbReference>
<feature type="compositionally biased region" description="Low complexity" evidence="2">
    <location>
        <begin position="195"/>
        <end position="210"/>
    </location>
</feature>
<feature type="region of interest" description="Disordered" evidence="2">
    <location>
        <begin position="138"/>
        <end position="225"/>
    </location>
</feature>
<dbReference type="InterPro" id="IPR036908">
    <property type="entry name" value="RlpA-like_sf"/>
</dbReference>
<feature type="domain" description="LysM" evidence="4">
    <location>
        <begin position="74"/>
        <end position="117"/>
    </location>
</feature>
<evidence type="ECO:0000256" key="3">
    <source>
        <dbReference type="SAM" id="SignalP"/>
    </source>
</evidence>
<dbReference type="SUPFAM" id="SSF54106">
    <property type="entry name" value="LysM domain"/>
    <property type="match status" value="2"/>
</dbReference>
<dbReference type="SMART" id="SM00257">
    <property type="entry name" value="LysM"/>
    <property type="match status" value="2"/>
</dbReference>
<protein>
    <submittedName>
        <fullName evidence="5">LysM peptidoglycan-binding domain-containing protein</fullName>
    </submittedName>
</protein>
<dbReference type="PANTHER" id="PTHR39160:SF4">
    <property type="entry name" value="RESUSCITATION-PROMOTING FACTOR RPFB"/>
    <property type="match status" value="1"/>
</dbReference>
<organism evidence="5 6">
    <name type="scientific">Gottfriedia acidiceleris</name>
    <dbReference type="NCBI Taxonomy" id="371036"/>
    <lineage>
        <taxon>Bacteria</taxon>
        <taxon>Bacillati</taxon>
        <taxon>Bacillota</taxon>
        <taxon>Bacilli</taxon>
        <taxon>Bacillales</taxon>
        <taxon>Bacillaceae</taxon>
        <taxon>Gottfriedia</taxon>
    </lineage>
</organism>
<proteinExistence type="predicted"/>
<evidence type="ECO:0000313" key="6">
    <source>
        <dbReference type="Proteomes" id="UP000830639"/>
    </source>
</evidence>
<dbReference type="Gene3D" id="2.40.40.10">
    <property type="entry name" value="RlpA-like domain"/>
    <property type="match status" value="1"/>
</dbReference>
<sequence>MINKVKVTTILAAAALSVSVSANVQAATVNVKKGDTLWDLSRANNATVENTKMLNGITSDLIHPGDKLIIAPEKHYEVKKGDTLWDIAQNHDITVSQIQEWNNIHTDLIQPGLNLVIFEGVKNIAQSKMTTTNLATNSKTTSTVKSVQESSKTASASKEDVPKTKEIVPATKESALTTKESVPAAKESVPAAKDSVSTTKESTPTTKESVPAIKEDESTTKENVSKTNDSAGLKVITVEASAYTASCNGCTGITATGINLKENPNTKVISVDPSVIPLGSKVNVEGYGVAIAGDTGGAIKGKRIDVFIPNKQDAINFGRKQVKVTILD</sequence>
<dbReference type="RefSeq" id="WP_248268574.1">
    <property type="nucleotide sequence ID" value="NZ_CP096034.1"/>
</dbReference>
<keyword evidence="6" id="KW-1185">Reference proteome</keyword>
<dbReference type="Pfam" id="PF01476">
    <property type="entry name" value="LysM"/>
    <property type="match status" value="2"/>
</dbReference>
<dbReference type="Proteomes" id="UP000830639">
    <property type="component" value="Chromosome"/>
</dbReference>
<feature type="signal peptide" evidence="3">
    <location>
        <begin position="1"/>
        <end position="26"/>
    </location>
</feature>
<dbReference type="CDD" id="cd00118">
    <property type="entry name" value="LysM"/>
    <property type="match status" value="2"/>
</dbReference>
<dbReference type="InterPro" id="IPR010611">
    <property type="entry name" value="3D_dom"/>
</dbReference>
<dbReference type="Pfam" id="PF06725">
    <property type="entry name" value="3D"/>
    <property type="match status" value="1"/>
</dbReference>
<feature type="domain" description="LysM" evidence="4">
    <location>
        <begin position="27"/>
        <end position="70"/>
    </location>
</feature>
<evidence type="ECO:0000256" key="1">
    <source>
        <dbReference type="ARBA" id="ARBA00022729"/>
    </source>
</evidence>
<evidence type="ECO:0000256" key="2">
    <source>
        <dbReference type="SAM" id="MobiDB-lite"/>
    </source>
</evidence>
<dbReference type="InterPro" id="IPR036779">
    <property type="entry name" value="LysM_dom_sf"/>
</dbReference>
<gene>
    <name evidence="5" type="ORF">MY490_06925</name>
</gene>
<evidence type="ECO:0000313" key="5">
    <source>
        <dbReference type="EMBL" id="UPM55564.1"/>
    </source>
</evidence>
<dbReference type="EMBL" id="CP096034">
    <property type="protein sequence ID" value="UPM55564.1"/>
    <property type="molecule type" value="Genomic_DNA"/>
</dbReference>
<dbReference type="CDD" id="cd22786">
    <property type="entry name" value="DPBB_YuiC-like"/>
    <property type="match status" value="1"/>
</dbReference>
<keyword evidence="1 3" id="KW-0732">Signal</keyword>